<dbReference type="AlphaFoldDB" id="A0A124FKB4"/>
<name>A0A124FKB4_9THEO</name>
<evidence type="ECO:0000256" key="5">
    <source>
        <dbReference type="ARBA" id="ARBA00022842"/>
    </source>
</evidence>
<dbReference type="NCBIfam" id="NF002204">
    <property type="entry name" value="PRK01077.1"/>
    <property type="match status" value="1"/>
</dbReference>
<dbReference type="SUPFAM" id="SSF52540">
    <property type="entry name" value="P-loop containing nucleoside triphosphate hydrolases"/>
    <property type="match status" value="1"/>
</dbReference>
<dbReference type="InterPro" id="IPR027417">
    <property type="entry name" value="P-loop_NTPase"/>
</dbReference>
<keyword evidence="2" id="KW-0436">Ligase</keyword>
<dbReference type="CDD" id="cd03130">
    <property type="entry name" value="GATase1_CobB"/>
    <property type="match status" value="1"/>
</dbReference>
<evidence type="ECO:0000256" key="4">
    <source>
        <dbReference type="ARBA" id="ARBA00022840"/>
    </source>
</evidence>
<evidence type="ECO:0000259" key="7">
    <source>
        <dbReference type="Pfam" id="PF01656"/>
    </source>
</evidence>
<dbReference type="GO" id="GO:0005524">
    <property type="term" value="F:ATP binding"/>
    <property type="evidence" value="ECO:0007669"/>
    <property type="project" value="UniProtKB-KW"/>
</dbReference>
<comment type="cofactor">
    <cofactor evidence="1">
        <name>Mg(2+)</name>
        <dbReference type="ChEBI" id="CHEBI:18420"/>
    </cofactor>
</comment>
<reference evidence="10" key="1">
    <citation type="journal article" date="2015" name="MBio">
        <title>Genome-Resolved Metagenomic Analysis Reveals Roles for Candidate Phyla and Other Microbial Community Members in Biogeochemical Transformations in Oil Reservoirs.</title>
        <authorList>
            <person name="Hu P."/>
            <person name="Tom L."/>
            <person name="Singh A."/>
            <person name="Thomas B.C."/>
            <person name="Baker B.J."/>
            <person name="Piceno Y.M."/>
            <person name="Andersen G.L."/>
            <person name="Banfield J.F."/>
        </authorList>
    </citation>
    <scope>NUCLEOTIDE SEQUENCE [LARGE SCALE GENOMIC DNA]</scope>
</reference>
<dbReference type="InterPro" id="IPR029062">
    <property type="entry name" value="Class_I_gatase-like"/>
</dbReference>
<dbReference type="SUPFAM" id="SSF52317">
    <property type="entry name" value="Class I glutamine amidotransferase-like"/>
    <property type="match status" value="1"/>
</dbReference>
<dbReference type="PANTHER" id="PTHR43873">
    <property type="entry name" value="COBYRINATE A,C-DIAMIDE SYNTHASE"/>
    <property type="match status" value="1"/>
</dbReference>
<dbReference type="PROSITE" id="PS51274">
    <property type="entry name" value="GATASE_COBBQ"/>
    <property type="match status" value="1"/>
</dbReference>
<dbReference type="PANTHER" id="PTHR43873:SF1">
    <property type="entry name" value="COBYRINATE A,C-DIAMIDE SYNTHASE"/>
    <property type="match status" value="1"/>
</dbReference>
<accession>A0A124FKB4</accession>
<evidence type="ECO:0000256" key="2">
    <source>
        <dbReference type="ARBA" id="ARBA00022598"/>
    </source>
</evidence>
<keyword evidence="5" id="KW-0460">Magnesium</keyword>
<proteinExistence type="inferred from homology"/>
<gene>
    <name evidence="9" type="ORF">XD66_0581</name>
</gene>
<keyword evidence="3" id="KW-0547">Nucleotide-binding</keyword>
<protein>
    <submittedName>
        <fullName evidence="9">Cobyrinic acid A,C-diamide synthase</fullName>
    </submittedName>
</protein>
<keyword evidence="6" id="KW-0315">Glutamine amidotransferase</keyword>
<dbReference type="Pfam" id="PF07685">
    <property type="entry name" value="GATase_3"/>
    <property type="match status" value="1"/>
</dbReference>
<comment type="caution">
    <text evidence="9">The sequence shown here is derived from an EMBL/GenBank/DDBJ whole genome shotgun (WGS) entry which is preliminary data.</text>
</comment>
<dbReference type="PATRIC" id="fig|85874.4.peg.1736"/>
<evidence type="ECO:0000259" key="8">
    <source>
        <dbReference type="Pfam" id="PF07685"/>
    </source>
</evidence>
<evidence type="ECO:0000256" key="3">
    <source>
        <dbReference type="ARBA" id="ARBA00022741"/>
    </source>
</evidence>
<dbReference type="GO" id="GO:0042242">
    <property type="term" value="F:cobyrinic acid a,c-diamide synthase activity"/>
    <property type="evidence" value="ECO:0007669"/>
    <property type="project" value="InterPro"/>
</dbReference>
<evidence type="ECO:0000313" key="10">
    <source>
        <dbReference type="Proteomes" id="UP000053326"/>
    </source>
</evidence>
<dbReference type="InterPro" id="IPR004484">
    <property type="entry name" value="CbiA/CobB_synth"/>
</dbReference>
<evidence type="ECO:0000256" key="6">
    <source>
        <dbReference type="ARBA" id="ARBA00022962"/>
    </source>
</evidence>
<dbReference type="InterPro" id="IPR002586">
    <property type="entry name" value="CobQ/CobB/MinD/ParA_Nub-bd_dom"/>
</dbReference>
<dbReference type="HAMAP" id="MF_00027">
    <property type="entry name" value="CobB_CbiA"/>
    <property type="match status" value="1"/>
</dbReference>
<dbReference type="Gene3D" id="3.40.50.300">
    <property type="entry name" value="P-loop containing nucleotide triphosphate hydrolases"/>
    <property type="match status" value="2"/>
</dbReference>
<dbReference type="Gene3D" id="3.40.50.880">
    <property type="match status" value="1"/>
</dbReference>
<dbReference type="Pfam" id="PF01656">
    <property type="entry name" value="CbiA"/>
    <property type="match status" value="1"/>
</dbReference>
<feature type="domain" description="CobB/CobQ-like glutamine amidotransferase" evidence="8">
    <location>
        <begin position="274"/>
        <end position="463"/>
    </location>
</feature>
<sequence length="483" mass="51925">MMMKVPRLMIAAVRSGAGKTSIATGLMGALTARGYRVQGFKVGPDFIDPGYHTAVTGAASRNLDAWLLSPGGVCELFGRAVAGKDIAVIEGVMGVFDGLQGGGERGSSAEMAKLLDCPVVLVIDVQAQARSAVAEYLGCRAFDPQLPLAGVILNRVQGSGHLELLRESFREAGNIPVLGAIREGSIPSLKERHLGLVPVTEQQQVKQVLPKLVEAVSAQVDLDGIVRLAASASSGCGSCCKGRSAAGDCLSAAAKRFNIQEPPPPDGERVLLAYAWDEAFHFYYRDGLDLLERLGGDLVPFSPLRDRRLPAGIGGILLGGGFPELFCRQLAENREMMRCLRRAHAEGMPIYAECGGFMYLCRQIFDGRGDAYPMVGLVPGSCRMEKHLTGIGYVEAPALSDNVLCRSGEVLRGHEFHYSSFIPDGEPFPWAFSFRKGNRLVRRDGYASGNLLATYLHFHFSSSTQAAARFLASCRSWLKRGGG</sequence>
<organism evidence="9 10">
    <name type="scientific">Thermacetogenium phaeum</name>
    <dbReference type="NCBI Taxonomy" id="85874"/>
    <lineage>
        <taxon>Bacteria</taxon>
        <taxon>Bacillati</taxon>
        <taxon>Bacillota</taxon>
        <taxon>Clostridia</taxon>
        <taxon>Thermoanaerobacterales</taxon>
        <taxon>Thermoanaerobacteraceae</taxon>
        <taxon>Thermacetogenium</taxon>
    </lineage>
</organism>
<dbReference type="CDD" id="cd05388">
    <property type="entry name" value="CobB_N"/>
    <property type="match status" value="1"/>
</dbReference>
<dbReference type="Proteomes" id="UP000053326">
    <property type="component" value="Unassembled WGS sequence"/>
</dbReference>
<dbReference type="InterPro" id="IPR011698">
    <property type="entry name" value="GATase_3"/>
</dbReference>
<evidence type="ECO:0000313" key="9">
    <source>
        <dbReference type="EMBL" id="KUK36714.1"/>
    </source>
</evidence>
<feature type="domain" description="CobQ/CobB/MinD/ParA nucleotide binding" evidence="7">
    <location>
        <begin position="8"/>
        <end position="185"/>
    </location>
</feature>
<dbReference type="NCBIfam" id="TIGR00379">
    <property type="entry name" value="cobB"/>
    <property type="match status" value="1"/>
</dbReference>
<keyword evidence="4" id="KW-0067">ATP-binding</keyword>
<feature type="non-terminal residue" evidence="9">
    <location>
        <position position="1"/>
    </location>
</feature>
<evidence type="ECO:0000256" key="1">
    <source>
        <dbReference type="ARBA" id="ARBA00001946"/>
    </source>
</evidence>
<dbReference type="EMBL" id="LGFO01000052">
    <property type="protein sequence ID" value="KUK36714.1"/>
    <property type="molecule type" value="Genomic_DNA"/>
</dbReference>